<dbReference type="OrthoDB" id="2695269at2"/>
<proteinExistence type="predicted"/>
<dbReference type="InterPro" id="IPR024999">
    <property type="entry name" value="DUF3905"/>
</dbReference>
<dbReference type="Pfam" id="PF13045">
    <property type="entry name" value="DUF3905"/>
    <property type="match status" value="1"/>
</dbReference>
<dbReference type="EMBL" id="QWEG01000023">
    <property type="protein sequence ID" value="RHW31431.1"/>
    <property type="molecule type" value="Genomic_DNA"/>
</dbReference>
<comment type="caution">
    <text evidence="1">The sequence shown here is derived from an EMBL/GenBank/DDBJ whole genome shotgun (WGS) entry which is preliminary data.</text>
</comment>
<evidence type="ECO:0000313" key="1">
    <source>
        <dbReference type="EMBL" id="RHW31431.1"/>
    </source>
</evidence>
<evidence type="ECO:0000313" key="2">
    <source>
        <dbReference type="Proteomes" id="UP000284416"/>
    </source>
</evidence>
<accession>A0A417YFC8</accession>
<dbReference type="RefSeq" id="WP_118924680.1">
    <property type="nucleotide sequence ID" value="NZ_QWEG01000023.1"/>
</dbReference>
<keyword evidence="2" id="KW-1185">Reference proteome</keyword>
<name>A0A417YFC8_9BACI</name>
<reference evidence="1 2" key="1">
    <citation type="journal article" date="2017" name="Int. J. Syst. Evol. Microbiol.">
        <title>Bacillus notoginsengisoli sp. nov., a novel bacterium isolated from the rhizosphere of Panax notoginseng.</title>
        <authorList>
            <person name="Zhang M.Y."/>
            <person name="Cheng J."/>
            <person name="Cai Y."/>
            <person name="Zhang T.Y."/>
            <person name="Wu Y.Y."/>
            <person name="Manikprabhu D."/>
            <person name="Li W.J."/>
            <person name="Zhang Y.X."/>
        </authorList>
    </citation>
    <scope>NUCLEOTIDE SEQUENCE [LARGE SCALE GENOMIC DNA]</scope>
    <source>
        <strain evidence="1 2">JCM 30743</strain>
    </source>
</reference>
<organism evidence="1 2">
    <name type="scientific">Neobacillus notoginsengisoli</name>
    <dbReference type="NCBI Taxonomy" id="1578198"/>
    <lineage>
        <taxon>Bacteria</taxon>
        <taxon>Bacillati</taxon>
        <taxon>Bacillota</taxon>
        <taxon>Bacilli</taxon>
        <taxon>Bacillales</taxon>
        <taxon>Bacillaceae</taxon>
        <taxon>Neobacillus</taxon>
    </lineage>
</organism>
<sequence length="38" mass="4327">MDGKQKELKRLEVDGTLPHQINAPDFKETGIEIEAPFM</sequence>
<protein>
    <submittedName>
        <fullName evidence="1">DUF3905 domain-containing protein</fullName>
    </submittedName>
</protein>
<gene>
    <name evidence="1" type="ORF">D1B31_22400</name>
</gene>
<dbReference type="Proteomes" id="UP000284416">
    <property type="component" value="Unassembled WGS sequence"/>
</dbReference>
<dbReference type="AlphaFoldDB" id="A0A417YFC8"/>